<dbReference type="PANTHER" id="PTHR45588">
    <property type="entry name" value="TPR DOMAIN-CONTAINING PROTEIN"/>
    <property type="match status" value="1"/>
</dbReference>
<dbReference type="InterPro" id="IPR019734">
    <property type="entry name" value="TPR_rpt"/>
</dbReference>
<organism evidence="2 3">
    <name type="scientific">Pseudoxanthomonas putridarboris</name>
    <dbReference type="NCBI Taxonomy" id="752605"/>
    <lineage>
        <taxon>Bacteria</taxon>
        <taxon>Pseudomonadati</taxon>
        <taxon>Pseudomonadota</taxon>
        <taxon>Gammaproteobacteria</taxon>
        <taxon>Lysobacterales</taxon>
        <taxon>Lysobacteraceae</taxon>
        <taxon>Pseudoxanthomonas</taxon>
    </lineage>
</organism>
<comment type="caution">
    <text evidence="2">The sequence shown here is derived from an EMBL/GenBank/DDBJ whole genome shotgun (WGS) entry which is preliminary data.</text>
</comment>
<reference evidence="2 3" key="1">
    <citation type="submission" date="2024-04" db="EMBL/GenBank/DDBJ databases">
        <title>Draft genome sequence of Pseudoxanthomonas putridarboris WD12.</title>
        <authorList>
            <person name="Oh J."/>
        </authorList>
    </citation>
    <scope>NUCLEOTIDE SEQUENCE [LARGE SCALE GENOMIC DNA]</scope>
    <source>
        <strain evidence="2 3">WD12</strain>
    </source>
</reference>
<dbReference type="PANTHER" id="PTHR45588:SF1">
    <property type="entry name" value="WW DOMAIN-CONTAINING PROTEIN"/>
    <property type="match status" value="1"/>
</dbReference>
<keyword evidence="1" id="KW-0732">Signal</keyword>
<dbReference type="InterPro" id="IPR011990">
    <property type="entry name" value="TPR-like_helical_dom_sf"/>
</dbReference>
<sequence>MKKPSPRLIALSVALAGICGSSSLMGKSEDASLVYDTLLDPRGALCSPPAAGRPALLDALVLAQASETRPFPTLPMKAADGAVPLYDNLGELTLQVGTQSAKAQAYFDQGLRWAFAFNHAEAQRAFQAAQKEDPALAMAHWGEAFVLGPNINAPMLPEAVAPAFAALAKAVALAPAAPAKDRALIAALQKRYSADPEADRVALDAAFADAMQAVAREYPDDDTIQTLYAESVMDTQPWDYWEAAGTEPKGRAGEMLAALEKVLARNPEHPGAIHLYIHAVEASAAPERGLPHARRLAALMPGAGHVVHMPAHIYYRVGLFKESLEINKRAMAADEAYFATSPSDPLYKAAYYPHNIHFVLVSAQMGGDGETALDAAGKLDASLADEVVAEFPLLEPIKAAPYLAHAIFSPPADILALKAPPENQVLVAALAHYSRALAHAANKDFDGAQREIAAIDGIERNANFQPYIDWYVPGKEIVQTARLVATARLADARGDLVAAANAYEEAVAVEDSLSYMEPPYWYYPIRQSLGSVYLRQGRFDEAEKVLRESLLRSRGNGWALAGLAEVYRRKGDKAAEKAARQAYDNAWFGGKAPDVARL</sequence>
<feature type="chain" id="PRO_5045098658" description="Tetratricopeptide repeat-containing protein" evidence="1">
    <location>
        <begin position="27"/>
        <end position="598"/>
    </location>
</feature>
<evidence type="ECO:0000313" key="2">
    <source>
        <dbReference type="EMBL" id="MEL1266273.1"/>
    </source>
</evidence>
<dbReference type="Proteomes" id="UP001459204">
    <property type="component" value="Unassembled WGS sequence"/>
</dbReference>
<protein>
    <recommendedName>
        <fullName evidence="4">Tetratricopeptide repeat-containing protein</fullName>
    </recommendedName>
</protein>
<accession>A0ABU9J4V2</accession>
<name>A0ABU9J4V2_9GAMM</name>
<keyword evidence="3" id="KW-1185">Reference proteome</keyword>
<dbReference type="EMBL" id="JBBWWT010000014">
    <property type="protein sequence ID" value="MEL1266273.1"/>
    <property type="molecule type" value="Genomic_DNA"/>
</dbReference>
<evidence type="ECO:0008006" key="4">
    <source>
        <dbReference type="Google" id="ProtNLM"/>
    </source>
</evidence>
<evidence type="ECO:0000256" key="1">
    <source>
        <dbReference type="SAM" id="SignalP"/>
    </source>
</evidence>
<proteinExistence type="predicted"/>
<dbReference type="RefSeq" id="WP_341727444.1">
    <property type="nucleotide sequence ID" value="NZ_JBBWWT010000014.1"/>
</dbReference>
<dbReference type="Gene3D" id="1.25.40.10">
    <property type="entry name" value="Tetratricopeptide repeat domain"/>
    <property type="match status" value="2"/>
</dbReference>
<gene>
    <name evidence="2" type="ORF">AAD027_18125</name>
</gene>
<feature type="signal peptide" evidence="1">
    <location>
        <begin position="1"/>
        <end position="26"/>
    </location>
</feature>
<dbReference type="Pfam" id="PF13176">
    <property type="entry name" value="TPR_7"/>
    <property type="match status" value="1"/>
</dbReference>
<dbReference type="SUPFAM" id="SSF48452">
    <property type="entry name" value="TPR-like"/>
    <property type="match status" value="1"/>
</dbReference>
<evidence type="ECO:0000313" key="3">
    <source>
        <dbReference type="Proteomes" id="UP001459204"/>
    </source>
</evidence>